<dbReference type="SUPFAM" id="SSF54427">
    <property type="entry name" value="NTF2-like"/>
    <property type="match status" value="1"/>
</dbReference>
<dbReference type="InterPro" id="IPR027843">
    <property type="entry name" value="DUF4440"/>
</dbReference>
<dbReference type="EMBL" id="FODD01000014">
    <property type="protein sequence ID" value="SEN96925.1"/>
    <property type="molecule type" value="Genomic_DNA"/>
</dbReference>
<evidence type="ECO:0000313" key="2">
    <source>
        <dbReference type="EMBL" id="SEN96925.1"/>
    </source>
</evidence>
<accession>A0A1H8KVL1</accession>
<keyword evidence="3" id="KW-1185">Reference proteome</keyword>
<dbReference type="Pfam" id="PF14534">
    <property type="entry name" value="DUF4440"/>
    <property type="match status" value="1"/>
</dbReference>
<feature type="domain" description="DUF4440" evidence="1">
    <location>
        <begin position="14"/>
        <end position="114"/>
    </location>
</feature>
<dbReference type="RefSeq" id="WP_069467481.1">
    <property type="nucleotide sequence ID" value="NZ_FODD01000014.1"/>
</dbReference>
<evidence type="ECO:0000313" key="3">
    <source>
        <dbReference type="Proteomes" id="UP000181951"/>
    </source>
</evidence>
<protein>
    <recommendedName>
        <fullName evidence="1">DUF4440 domain-containing protein</fullName>
    </recommendedName>
</protein>
<dbReference type="AlphaFoldDB" id="A0A1H8KVL1"/>
<gene>
    <name evidence="2" type="ORF">SAMN05216267_101467</name>
</gene>
<sequence length="125" mass="14058">MTTLPQELAEFPQHWADTECRGDVEELRRLLTDDFTAVGPRGFVLDKERWLDRYASGALVHDAFAWTEVAVRRYGGAAVAVGVQRQQSTYDGRDADGHFRITQTLVEEDGRWKLAAVHLSPTGAR</sequence>
<proteinExistence type="predicted"/>
<reference evidence="2 3" key="1">
    <citation type="submission" date="2016-10" db="EMBL/GenBank/DDBJ databases">
        <authorList>
            <person name="de Groot N.N."/>
        </authorList>
    </citation>
    <scope>NUCLEOTIDE SEQUENCE [LARGE SCALE GENOMIC DNA]</scope>
    <source>
        <strain evidence="2 3">CGMCC 4.2026</strain>
    </source>
</reference>
<dbReference type="Proteomes" id="UP000181951">
    <property type="component" value="Unassembled WGS sequence"/>
</dbReference>
<dbReference type="STRING" id="310780.SAMN05216267_101467"/>
<dbReference type="OrthoDB" id="884581at2"/>
<evidence type="ECO:0000259" key="1">
    <source>
        <dbReference type="Pfam" id="PF14534"/>
    </source>
</evidence>
<dbReference type="Gene3D" id="3.10.450.50">
    <property type="match status" value="1"/>
</dbReference>
<organism evidence="2 3">
    <name type="scientific">Actinacidiphila rubida</name>
    <dbReference type="NCBI Taxonomy" id="310780"/>
    <lineage>
        <taxon>Bacteria</taxon>
        <taxon>Bacillati</taxon>
        <taxon>Actinomycetota</taxon>
        <taxon>Actinomycetes</taxon>
        <taxon>Kitasatosporales</taxon>
        <taxon>Streptomycetaceae</taxon>
        <taxon>Actinacidiphila</taxon>
    </lineage>
</organism>
<dbReference type="InterPro" id="IPR032710">
    <property type="entry name" value="NTF2-like_dom_sf"/>
</dbReference>
<name>A0A1H8KVL1_9ACTN</name>